<keyword evidence="9" id="KW-1185">Reference proteome</keyword>
<dbReference type="SUPFAM" id="SSF103473">
    <property type="entry name" value="MFS general substrate transporter"/>
    <property type="match status" value="1"/>
</dbReference>
<dbReference type="EnsemblMetazoa" id="Aqu2.1.19176_001">
    <property type="protein sequence ID" value="Aqu2.1.19176_001"/>
    <property type="gene ID" value="Aqu2.1.19176"/>
</dbReference>
<evidence type="ECO:0000256" key="6">
    <source>
        <dbReference type="ARBA" id="ARBA00038193"/>
    </source>
</evidence>
<evidence type="ECO:0000256" key="1">
    <source>
        <dbReference type="ARBA" id="ARBA00004141"/>
    </source>
</evidence>
<feature type="transmembrane region" description="Helical" evidence="7">
    <location>
        <begin position="112"/>
        <end position="133"/>
    </location>
</feature>
<dbReference type="GO" id="GO:0016020">
    <property type="term" value="C:membrane"/>
    <property type="evidence" value="ECO:0007669"/>
    <property type="project" value="UniProtKB-SubCell"/>
</dbReference>
<evidence type="ECO:0000256" key="7">
    <source>
        <dbReference type="SAM" id="Phobius"/>
    </source>
</evidence>
<dbReference type="PANTHER" id="PTHR19432:SF35">
    <property type="entry name" value="SOLUTE CARRIER FAMILY 45 MEMBER 3 ISOFORM X1"/>
    <property type="match status" value="1"/>
</dbReference>
<evidence type="ECO:0000256" key="4">
    <source>
        <dbReference type="ARBA" id="ARBA00022989"/>
    </source>
</evidence>
<keyword evidence="5 7" id="KW-0472">Membrane</keyword>
<keyword evidence="2" id="KW-0813">Transport</keyword>
<feature type="transmembrane region" description="Helical" evidence="7">
    <location>
        <begin position="433"/>
        <end position="453"/>
    </location>
</feature>
<keyword evidence="4 7" id="KW-1133">Transmembrane helix</keyword>
<proteinExistence type="inferred from homology"/>
<organism evidence="8">
    <name type="scientific">Amphimedon queenslandica</name>
    <name type="common">Sponge</name>
    <dbReference type="NCBI Taxonomy" id="400682"/>
    <lineage>
        <taxon>Eukaryota</taxon>
        <taxon>Metazoa</taxon>
        <taxon>Porifera</taxon>
        <taxon>Demospongiae</taxon>
        <taxon>Heteroscleromorpha</taxon>
        <taxon>Haplosclerida</taxon>
        <taxon>Niphatidae</taxon>
        <taxon>Amphimedon</taxon>
    </lineage>
</organism>
<feature type="transmembrane region" description="Helical" evidence="7">
    <location>
        <begin position="465"/>
        <end position="483"/>
    </location>
</feature>
<evidence type="ECO:0000313" key="8">
    <source>
        <dbReference type="EnsemblMetazoa" id="Aqu2.1.19176_001"/>
    </source>
</evidence>
<feature type="transmembrane region" description="Helical" evidence="7">
    <location>
        <begin position="153"/>
        <end position="170"/>
    </location>
</feature>
<dbReference type="Gene3D" id="1.20.1250.20">
    <property type="entry name" value="MFS general substrate transporter like domains"/>
    <property type="match status" value="2"/>
</dbReference>
<dbReference type="InParanoid" id="A0A1X7TVD3"/>
<dbReference type="InterPro" id="IPR036259">
    <property type="entry name" value="MFS_trans_sf"/>
</dbReference>
<evidence type="ECO:0000313" key="9">
    <source>
        <dbReference type="Proteomes" id="UP000007879"/>
    </source>
</evidence>
<accession>A0A1X7TVD3</accession>
<dbReference type="Pfam" id="PF07690">
    <property type="entry name" value="MFS_1"/>
    <property type="match status" value="1"/>
</dbReference>
<name>A0A1X7TVD3_AMPQE</name>
<gene>
    <name evidence="8" type="primary">105314307</name>
</gene>
<keyword evidence="3 7" id="KW-0812">Transmembrane</keyword>
<sequence length="596" mass="65441">MSPVPSRKTPVPIWRLILLSASTGAIDLGYAVEGAYVVPFMIASGLSLTLSTVLITLSPVMGMLCQGFIGTISDKCTCSWGRRRPFIVLFSMTAMLGFAALPYCIYLNIQSVMVIGISMCVFLLDVSCGLLMLPTRAYLLDVTPVSQSQTGNFILSVAIGVGATLGYALGTIDWSSISGTSVSIEHQSQIVFGISAVVIFLAMIFTIVSVKEQNPKSIENNEQSTHQLEFLDNHECQHGSESIHESAHVNQTQLISITKNHCQLESNDCQSQLESETNFQDCDENKCESLTNELSSELIGSLDDYQDESSFGQSSCAQVNEAGANESISCDTYSANDKECEDDLIRMSSIGTRQKQRTLPSCCKIFFDSVSIVRFAYYMSYNMWLLWLMVVFGLAADFAFVYGFTTFVGVAVYEGDPSSPEDSASYKLYTKGVRMGSLGLAIATVCCSIMSPIMDYIARWIRLKTIVLITLAAFVCALSLLTYCRELYQVYILTAVYGPFFGAILALPFSLIPLYQKADMLFRKEWTRRPPMIEGIAVATINTGAFFGQIIASLVIGPVVDATGDVNYFMTIPCFFITLSFFSLLPVMVSKKKISV</sequence>
<evidence type="ECO:0000256" key="5">
    <source>
        <dbReference type="ARBA" id="ARBA00023136"/>
    </source>
</evidence>
<dbReference type="PANTHER" id="PTHR19432">
    <property type="entry name" value="SUGAR TRANSPORTER"/>
    <property type="match status" value="1"/>
</dbReference>
<dbReference type="OrthoDB" id="28755at2759"/>
<dbReference type="OMA" id="LSMPYAM"/>
<comment type="similarity">
    <text evidence="6">Belongs to the glycoside-pentoside-hexuronide (GPH) cation symporter transporter (TC 2.A.2) family.</text>
</comment>
<dbReference type="eggNOG" id="KOG0637">
    <property type="taxonomic scope" value="Eukaryota"/>
</dbReference>
<evidence type="ECO:0000256" key="3">
    <source>
        <dbReference type="ARBA" id="ARBA00022692"/>
    </source>
</evidence>
<feature type="transmembrane region" description="Helical" evidence="7">
    <location>
        <begin position="41"/>
        <end position="65"/>
    </location>
</feature>
<feature type="transmembrane region" description="Helical" evidence="7">
    <location>
        <begin position="86"/>
        <end position="106"/>
    </location>
</feature>
<dbReference type="InterPro" id="IPR011701">
    <property type="entry name" value="MFS"/>
</dbReference>
<feature type="transmembrane region" description="Helical" evidence="7">
    <location>
        <begin position="489"/>
        <end position="515"/>
    </location>
</feature>
<feature type="transmembrane region" description="Helical" evidence="7">
    <location>
        <begin position="536"/>
        <end position="556"/>
    </location>
</feature>
<reference evidence="9" key="1">
    <citation type="journal article" date="2010" name="Nature">
        <title>The Amphimedon queenslandica genome and the evolution of animal complexity.</title>
        <authorList>
            <person name="Srivastava M."/>
            <person name="Simakov O."/>
            <person name="Chapman J."/>
            <person name="Fahey B."/>
            <person name="Gauthier M.E."/>
            <person name="Mitros T."/>
            <person name="Richards G.S."/>
            <person name="Conaco C."/>
            <person name="Dacre M."/>
            <person name="Hellsten U."/>
            <person name="Larroux C."/>
            <person name="Putnam N.H."/>
            <person name="Stanke M."/>
            <person name="Adamska M."/>
            <person name="Darling A."/>
            <person name="Degnan S.M."/>
            <person name="Oakley T.H."/>
            <person name="Plachetzki D.C."/>
            <person name="Zhai Y."/>
            <person name="Adamski M."/>
            <person name="Calcino A."/>
            <person name="Cummins S.F."/>
            <person name="Goodstein D.M."/>
            <person name="Harris C."/>
            <person name="Jackson D.J."/>
            <person name="Leys S.P."/>
            <person name="Shu S."/>
            <person name="Woodcroft B.J."/>
            <person name="Vervoort M."/>
            <person name="Kosik K.S."/>
            <person name="Manning G."/>
            <person name="Degnan B.M."/>
            <person name="Rokhsar D.S."/>
        </authorList>
    </citation>
    <scope>NUCLEOTIDE SEQUENCE [LARGE SCALE GENOMIC DNA]</scope>
</reference>
<dbReference type="GO" id="GO:0008506">
    <property type="term" value="F:sucrose:proton symporter activity"/>
    <property type="evidence" value="ECO:0007669"/>
    <property type="project" value="TreeGrafter"/>
</dbReference>
<protein>
    <recommendedName>
        <fullName evidence="10">Major facilitator superfamily (MFS) profile domain-containing protein</fullName>
    </recommendedName>
</protein>
<dbReference type="Proteomes" id="UP000007879">
    <property type="component" value="Unassembled WGS sequence"/>
</dbReference>
<dbReference type="KEGG" id="aqu:105314307"/>
<dbReference type="EnsemblMetazoa" id="XM_011408404.2">
    <property type="protein sequence ID" value="XP_011406706.1"/>
    <property type="gene ID" value="LOC105314307"/>
</dbReference>
<comment type="subcellular location">
    <subcellularLocation>
        <location evidence="1">Membrane</location>
        <topology evidence="1">Multi-pass membrane protein</topology>
    </subcellularLocation>
</comment>
<feature type="transmembrane region" description="Helical" evidence="7">
    <location>
        <begin position="190"/>
        <end position="210"/>
    </location>
</feature>
<dbReference type="FunCoup" id="A0A1X7TVD3">
    <property type="interactions" value="293"/>
</dbReference>
<dbReference type="AlphaFoldDB" id="A0A1X7TVD3"/>
<reference evidence="8" key="2">
    <citation type="submission" date="2017-05" db="UniProtKB">
        <authorList>
            <consortium name="EnsemblMetazoa"/>
        </authorList>
    </citation>
    <scope>IDENTIFICATION</scope>
</reference>
<evidence type="ECO:0008006" key="10">
    <source>
        <dbReference type="Google" id="ProtNLM"/>
    </source>
</evidence>
<feature type="transmembrane region" description="Helical" evidence="7">
    <location>
        <begin position="568"/>
        <end position="589"/>
    </location>
</feature>
<evidence type="ECO:0000256" key="2">
    <source>
        <dbReference type="ARBA" id="ARBA00022448"/>
    </source>
</evidence>
<feature type="transmembrane region" description="Helical" evidence="7">
    <location>
        <begin position="384"/>
        <end position="413"/>
    </location>
</feature>